<dbReference type="InterPro" id="IPR011990">
    <property type="entry name" value="TPR-like_helical_dom_sf"/>
</dbReference>
<evidence type="ECO:0000313" key="2">
    <source>
        <dbReference type="EMBL" id="KAF9889157.1"/>
    </source>
</evidence>
<feature type="compositionally biased region" description="Polar residues" evidence="1">
    <location>
        <begin position="171"/>
        <end position="182"/>
    </location>
</feature>
<dbReference type="Gene3D" id="1.25.40.10">
    <property type="entry name" value="Tetratricopeptide repeat domain"/>
    <property type="match status" value="1"/>
</dbReference>
<keyword evidence="3" id="KW-1185">Reference proteome</keyword>
<feature type="compositionally biased region" description="Polar residues" evidence="1">
    <location>
        <begin position="98"/>
        <end position="109"/>
    </location>
</feature>
<dbReference type="AlphaFoldDB" id="A0AAD4CP65"/>
<reference evidence="2" key="1">
    <citation type="journal article" date="2019" name="Beilstein J. Org. Chem.">
        <title>Nanangenines: drimane sesquiterpenoids as the dominant metabolite cohort of a novel Australian fungus, Aspergillus nanangensis.</title>
        <authorList>
            <person name="Lacey H.J."/>
            <person name="Gilchrist C.L.M."/>
            <person name="Crombie A."/>
            <person name="Kalaitzis J.A."/>
            <person name="Vuong D."/>
            <person name="Rutledge P.J."/>
            <person name="Turner P."/>
            <person name="Pitt J.I."/>
            <person name="Lacey E."/>
            <person name="Chooi Y.H."/>
            <person name="Piggott A.M."/>
        </authorList>
    </citation>
    <scope>NUCLEOTIDE SEQUENCE</scope>
    <source>
        <strain evidence="2">MST-FP2251</strain>
    </source>
</reference>
<comment type="caution">
    <text evidence="2">The sequence shown here is derived from an EMBL/GenBank/DDBJ whole genome shotgun (WGS) entry which is preliminary data.</text>
</comment>
<protein>
    <submittedName>
        <fullName evidence="2">Uncharacterized protein</fullName>
    </submittedName>
</protein>
<evidence type="ECO:0000313" key="3">
    <source>
        <dbReference type="Proteomes" id="UP001194746"/>
    </source>
</evidence>
<accession>A0AAD4CP65</accession>
<name>A0AAD4CP65_ASPNN</name>
<organism evidence="2 3">
    <name type="scientific">Aspergillus nanangensis</name>
    <dbReference type="NCBI Taxonomy" id="2582783"/>
    <lineage>
        <taxon>Eukaryota</taxon>
        <taxon>Fungi</taxon>
        <taxon>Dikarya</taxon>
        <taxon>Ascomycota</taxon>
        <taxon>Pezizomycotina</taxon>
        <taxon>Eurotiomycetes</taxon>
        <taxon>Eurotiomycetidae</taxon>
        <taxon>Eurotiales</taxon>
        <taxon>Aspergillaceae</taxon>
        <taxon>Aspergillus</taxon>
        <taxon>Aspergillus subgen. Circumdati</taxon>
    </lineage>
</organism>
<feature type="compositionally biased region" description="Basic and acidic residues" evidence="1">
    <location>
        <begin position="110"/>
        <end position="122"/>
    </location>
</feature>
<dbReference type="EMBL" id="VCAU01000039">
    <property type="protein sequence ID" value="KAF9889157.1"/>
    <property type="molecule type" value="Genomic_DNA"/>
</dbReference>
<sequence>MFSRGRPCLKRRGLAVAASPEEPLLFLYPRWFTSTLHQRRPISSIETPASIGRTRQAPHTNCRLPRKLSFGVYSRRWISCNSATAGTGIARTTDDLPQESSSVSTTENEYSTRRSTTAEKHNLSTGSGSRPPIPRKTRGANSPSHNPKRRHVFNAFSDIQAKTTSPPPSTAKGTNNSNNASSPDRALVAMKRLSVRDRRKLRYRLFLTKRLHERGGTNRLNQWTKMRDWLEHLQQDTRIWAKKGIKQKEMLIPEETVALLAGVTEMAMNENIWYVPVHNGCKVHVLHPLESDGRYRKVILSASERVVELVGDRISHTRDLQERGDPLVDIYKPNVAVFPSIEAMRRRNLPVPLIRGVWDFYSAQVKPAKLDLILPLSKNLTTVREFAEHVEELTKSQPLFHKRADGHVQSHQKRVAKALVDVFRDDANRNVLSTAALNCALSFLCDHEFLGSARAVFLRTEHVTTVDTINILLRSAAKRQDFQMFRQYLLVMSRMSIRPDPYTWVAFLGCLVSPRAKANMVTYMLQKGYLNQTGAVRSALQSTVQDSFLAHLESGKSVDSFINMTIDTYGTNWFPPSLINQMVSVTVRLRDFQALDRLLEISKQQGLSLNSSTIYQITRLFRSDIFSALRYLWRCIGQPETKLKKDAMERLFLIAFKGRHFNICRVLWRYACMHGTVTYKMKQSVLSSVSRNVARNKGKDFDNIWRTSAGKVIVGIDLHISNYPQKSSLLDGVPSEFHENPVSYLASGFKPNGKDRERQLRLAGELTQRDIEVGRWYRPARPLSIMLEAAAMMDLEWKSIPRPTSWLMQNAINVPVTRSVYPR</sequence>
<dbReference type="Proteomes" id="UP001194746">
    <property type="component" value="Unassembled WGS sequence"/>
</dbReference>
<gene>
    <name evidence="2" type="ORF">FE257_007646</name>
</gene>
<feature type="region of interest" description="Disordered" evidence="1">
    <location>
        <begin position="87"/>
        <end position="185"/>
    </location>
</feature>
<proteinExistence type="predicted"/>
<reference evidence="2" key="2">
    <citation type="submission" date="2020-02" db="EMBL/GenBank/DDBJ databases">
        <authorList>
            <person name="Gilchrist C.L.M."/>
            <person name="Chooi Y.-H."/>
        </authorList>
    </citation>
    <scope>NUCLEOTIDE SEQUENCE</scope>
    <source>
        <strain evidence="2">MST-FP2251</strain>
    </source>
</reference>
<evidence type="ECO:0000256" key="1">
    <source>
        <dbReference type="SAM" id="MobiDB-lite"/>
    </source>
</evidence>